<dbReference type="InterPro" id="IPR026466">
    <property type="entry name" value="Fim_isopep_form_D2_dom"/>
</dbReference>
<feature type="chain" id="PRO_5045141738" evidence="2">
    <location>
        <begin position="44"/>
        <end position="1266"/>
    </location>
</feature>
<dbReference type="PANTHER" id="PTHR34819:SF5">
    <property type="entry name" value="CONSERVED REPEAT DOMAIN PROTEIN"/>
    <property type="match status" value="1"/>
</dbReference>
<dbReference type="Pfam" id="PF13229">
    <property type="entry name" value="Beta_helix"/>
    <property type="match status" value="1"/>
</dbReference>
<dbReference type="Gene3D" id="2.60.40.740">
    <property type="match status" value="1"/>
</dbReference>
<accession>A0ABV9I6G0</accession>
<dbReference type="InterPro" id="IPR047589">
    <property type="entry name" value="DUF11_rpt"/>
</dbReference>
<dbReference type="Gene3D" id="2.60.40.10">
    <property type="entry name" value="Immunoglobulins"/>
    <property type="match status" value="1"/>
</dbReference>
<gene>
    <name evidence="5" type="ORF">ACFO0D_04030</name>
</gene>
<dbReference type="InterPro" id="IPR012334">
    <property type="entry name" value="Pectin_lyas_fold"/>
</dbReference>
<evidence type="ECO:0000259" key="3">
    <source>
        <dbReference type="Pfam" id="PF01345"/>
    </source>
</evidence>
<proteinExistence type="predicted"/>
<evidence type="ECO:0000256" key="1">
    <source>
        <dbReference type="SAM" id="MobiDB-lite"/>
    </source>
</evidence>
<evidence type="ECO:0000259" key="4">
    <source>
        <dbReference type="Pfam" id="PF13229"/>
    </source>
</evidence>
<dbReference type="InterPro" id="IPR001434">
    <property type="entry name" value="OmcB-like_DUF11"/>
</dbReference>
<dbReference type="InterPro" id="IPR006626">
    <property type="entry name" value="PbH1"/>
</dbReference>
<comment type="caution">
    <text evidence="5">The sequence shown here is derived from an EMBL/GenBank/DDBJ whole genome shotgun (WGS) entry which is preliminary data.</text>
</comment>
<dbReference type="InterPro" id="IPR039448">
    <property type="entry name" value="Beta_helix"/>
</dbReference>
<dbReference type="Proteomes" id="UP001595952">
    <property type="component" value="Unassembled WGS sequence"/>
</dbReference>
<evidence type="ECO:0000313" key="6">
    <source>
        <dbReference type="Proteomes" id="UP001595952"/>
    </source>
</evidence>
<dbReference type="InterPro" id="IPR013783">
    <property type="entry name" value="Ig-like_fold"/>
</dbReference>
<feature type="domain" description="Right handed beta helix" evidence="4">
    <location>
        <begin position="747"/>
        <end position="906"/>
    </location>
</feature>
<sequence length="1266" mass="125867">MKRPVPTFPALFSLRALAVLFGRLRLPALGAVLVLLTSQAASAATLNLVFQNGVNSAGGACATTAGSVCRFRNVVVDAAGTALPATSPFQRDVLVTVVGFGGNARLSGALDDDSGTNIGAGFFAPTTDVTSTAINTDGYASFGFQFVAPGTSTPLAADGTIFITGFDIDGDSATNGLREFAEFDGAARSGLAATTNLESIAVINAGTGNVRYRVKTSAGLAGISTADTNKASAIYTNPSAFTLITGSTAGAAVCSGAACARLNAFSFQMNTSVVTASVLNGYKAAKLTTDVNADARVGTDDTVTYTVAYVNTGNAALSNFQVTDALPADVTFKGPLTVSVNGTVTAGAANTAYNGTTQTSLLATGVTLAAGGTVTISIPTTVNRTTAGTVTNQAAASGINTDNTDNTATYPPSVSAATGWSSFTGTLSGSVTQTMTSDVSPTSVTTVGAPGISGVVFEDVNYGGGAGRSRTAAGGAVRSGVRVELYTSAGAFVSATTTDAGGAFAFQTAAGPYIVRVVNSSVTSSRALNAGATTPLAVQTFRTNAGADDVNRVGGENPQLVDAAANTTGAALSTLSTTTTVAQSVAPVTAVNTAATSNVDFGFNFDTVVSTRDAGQGSLRQFILNSNTLANTGLAQVGQTAGTETSIFMIPDGAAHPGLRSGLTSQLTGGVAVITPASLLPAVTDTDTVISGLTQSTNVGDTNTGTLGTGGTVGVDALSLPTQSRPEVQLVGAGTAAAFATGLDLQASGATVRGLSIYGFGTAANANTSADIRIGASAQNVLIERNFLGIAATRPTFDCRTGTTAATGSGDLIRSLGGDNGTVQDNLIGCTAGKGIGLEAGSTGWLVTRNEIRGNGIGNSNLDGVDLEGAGSGSHTVRGNLIVNNEGVGVDSYGGQGSNTIENNSIISNGLGTAANLENAGVRVYGTGSTLRRNIITANRGSGVMVTASNGTLADATGNTITQNSIYDNTGIGIDLTASADNQSVGTAPFVTKNDTGDTDTGGNALLNFPFFTGAVIDVSGQNLTLSGFAQPGALIELFVAAPDPSNFGEGKTYLRSLTEGATTGSPDSAAGTGTYNDANAGSETTNRFTFVVPLSSLSGVGLGTKLTATATCLSSNGCAAAPNGSTSEFSLVTAVTGTPRVTLTKSVRNCGRIAPGAECTGTYGTNVTGKPGDVLEYRIEYVNVGIDSATSLVINDRVPSNSTALLSGFASGRGLSWTVGSAAPVLLTSAAGDDAGSLSATQLLLNVGTVAPGAGGSVLFRTTIQ</sequence>
<evidence type="ECO:0000256" key="2">
    <source>
        <dbReference type="SAM" id="SignalP"/>
    </source>
</evidence>
<feature type="signal peptide" evidence="2">
    <location>
        <begin position="1"/>
        <end position="43"/>
    </location>
</feature>
<organism evidence="5 6">
    <name type="scientific">Deinococcus hohokamensis</name>
    <dbReference type="NCBI Taxonomy" id="309883"/>
    <lineage>
        <taxon>Bacteria</taxon>
        <taxon>Thermotogati</taxon>
        <taxon>Deinococcota</taxon>
        <taxon>Deinococci</taxon>
        <taxon>Deinococcales</taxon>
        <taxon>Deinococcaceae</taxon>
        <taxon>Deinococcus</taxon>
    </lineage>
</organism>
<dbReference type="PANTHER" id="PTHR34819">
    <property type="entry name" value="LARGE CYSTEINE-RICH PERIPLASMIC PROTEIN OMCB"/>
    <property type="match status" value="1"/>
</dbReference>
<dbReference type="SUPFAM" id="SSF49478">
    <property type="entry name" value="Cna protein B-type domain"/>
    <property type="match status" value="1"/>
</dbReference>
<dbReference type="InterPro" id="IPR051172">
    <property type="entry name" value="Chlamydia_OmcB"/>
</dbReference>
<dbReference type="InterPro" id="IPR011050">
    <property type="entry name" value="Pectin_lyase_fold/virulence"/>
</dbReference>
<feature type="domain" description="DUF11" evidence="3">
    <location>
        <begin position="294"/>
        <end position="409"/>
    </location>
</feature>
<keyword evidence="2" id="KW-0732">Signal</keyword>
<protein>
    <submittedName>
        <fullName evidence="5">Beta strand repeat-containing protein</fullName>
    </submittedName>
</protein>
<dbReference type="EMBL" id="JBHSEI010000001">
    <property type="protein sequence ID" value="MFC4637508.1"/>
    <property type="molecule type" value="Genomic_DNA"/>
</dbReference>
<feature type="region of interest" description="Disordered" evidence="1">
    <location>
        <begin position="1060"/>
        <end position="1079"/>
    </location>
</feature>
<dbReference type="Gene3D" id="2.160.20.10">
    <property type="entry name" value="Single-stranded right-handed beta-helix, Pectin lyase-like"/>
    <property type="match status" value="2"/>
</dbReference>
<name>A0ABV9I6G0_9DEIO</name>
<reference evidence="6" key="1">
    <citation type="journal article" date="2019" name="Int. J. Syst. Evol. Microbiol.">
        <title>The Global Catalogue of Microorganisms (GCM) 10K type strain sequencing project: providing services to taxonomists for standard genome sequencing and annotation.</title>
        <authorList>
            <consortium name="The Broad Institute Genomics Platform"/>
            <consortium name="The Broad Institute Genome Sequencing Center for Infectious Disease"/>
            <person name="Wu L."/>
            <person name="Ma J."/>
        </authorList>
    </citation>
    <scope>NUCLEOTIDE SEQUENCE [LARGE SCALE GENOMIC DNA]</scope>
    <source>
        <strain evidence="6">CCUG 55995</strain>
    </source>
</reference>
<dbReference type="NCBIfam" id="TIGR01451">
    <property type="entry name" value="B_ant_repeat"/>
    <property type="match status" value="2"/>
</dbReference>
<dbReference type="NCBIfam" id="TIGR04226">
    <property type="entry name" value="RrgB_K2N_iso_D2"/>
    <property type="match status" value="1"/>
</dbReference>
<keyword evidence="6" id="KW-1185">Reference proteome</keyword>
<dbReference type="Pfam" id="PF01345">
    <property type="entry name" value="DUF11"/>
    <property type="match status" value="1"/>
</dbReference>
<dbReference type="SUPFAM" id="SSF51126">
    <property type="entry name" value="Pectin lyase-like"/>
    <property type="match status" value="1"/>
</dbReference>
<dbReference type="RefSeq" id="WP_380060526.1">
    <property type="nucleotide sequence ID" value="NZ_JBHSEI010000001.1"/>
</dbReference>
<evidence type="ECO:0000313" key="5">
    <source>
        <dbReference type="EMBL" id="MFC4637508.1"/>
    </source>
</evidence>
<dbReference type="SMART" id="SM00710">
    <property type="entry name" value="PbH1"/>
    <property type="match status" value="7"/>
</dbReference>